<dbReference type="NCBIfam" id="NF001033">
    <property type="entry name" value="PRK00114.1"/>
    <property type="match status" value="1"/>
</dbReference>
<dbReference type="InterPro" id="IPR000397">
    <property type="entry name" value="Heat_shock_Hsp33"/>
</dbReference>
<dbReference type="GO" id="GO:0005737">
    <property type="term" value="C:cytoplasm"/>
    <property type="evidence" value="ECO:0007669"/>
    <property type="project" value="UniProtKB-SubCell"/>
</dbReference>
<dbReference type="Gene3D" id="3.55.30.10">
    <property type="entry name" value="Hsp33 domain"/>
    <property type="match status" value="1"/>
</dbReference>
<dbReference type="OrthoDB" id="9776534at2"/>
<comment type="PTM">
    <text evidence="6">Under oxidizing conditions two disulfide bonds are formed involving the reactive cysteines. Under reducing conditions zinc is bound to the reactive cysteines and the protein is inactive.</text>
</comment>
<evidence type="ECO:0000313" key="7">
    <source>
        <dbReference type="EMBL" id="PPA69419.1"/>
    </source>
</evidence>
<keyword evidence="5 6" id="KW-0676">Redox-active center</keyword>
<feature type="disulfide bond" description="Redox-active" evidence="6">
    <location>
        <begin position="237"/>
        <end position="239"/>
    </location>
</feature>
<dbReference type="SUPFAM" id="SSF64397">
    <property type="entry name" value="Hsp33 domain"/>
    <property type="match status" value="1"/>
</dbReference>
<comment type="function">
    <text evidence="6">Redox regulated molecular chaperone. Protects both thermally unfolding and oxidatively damaged proteins from irreversible aggregation. Plays an important role in the bacterial defense system toward oxidative stress.</text>
</comment>
<protein>
    <recommendedName>
        <fullName evidence="6">33 kDa chaperonin</fullName>
    </recommendedName>
    <alternativeName>
        <fullName evidence="6">Heat shock protein 33 homolog</fullName>
        <shortName evidence="6">HSP33</shortName>
    </alternativeName>
</protein>
<keyword evidence="1 6" id="KW-0963">Cytoplasm</keyword>
<feature type="disulfide bond" description="Redox-active" evidence="6">
    <location>
        <begin position="270"/>
        <end position="273"/>
    </location>
</feature>
<organism evidence="7 8">
    <name type="scientific">Jeotgalibacillus proteolyticus</name>
    <dbReference type="NCBI Taxonomy" id="2082395"/>
    <lineage>
        <taxon>Bacteria</taxon>
        <taxon>Bacillati</taxon>
        <taxon>Bacillota</taxon>
        <taxon>Bacilli</taxon>
        <taxon>Bacillales</taxon>
        <taxon>Caryophanaceae</taxon>
        <taxon>Jeotgalibacillus</taxon>
    </lineage>
</organism>
<dbReference type="GO" id="GO:0044183">
    <property type="term" value="F:protein folding chaperone"/>
    <property type="evidence" value="ECO:0007669"/>
    <property type="project" value="TreeGrafter"/>
</dbReference>
<dbReference type="RefSeq" id="WP_104059157.1">
    <property type="nucleotide sequence ID" value="NZ_PREZ01000006.1"/>
</dbReference>
<evidence type="ECO:0000256" key="5">
    <source>
        <dbReference type="ARBA" id="ARBA00023284"/>
    </source>
</evidence>
<accession>A0A2S5G8W2</accession>
<keyword evidence="4 6" id="KW-0143">Chaperone</keyword>
<proteinExistence type="inferred from homology"/>
<evidence type="ECO:0000256" key="6">
    <source>
        <dbReference type="HAMAP-Rule" id="MF_00117"/>
    </source>
</evidence>
<dbReference type="Gene3D" id="3.90.1280.10">
    <property type="entry name" value="HSP33 redox switch-like"/>
    <property type="match status" value="1"/>
</dbReference>
<comment type="similarity">
    <text evidence="6">Belongs to the HSP33 family.</text>
</comment>
<evidence type="ECO:0000256" key="2">
    <source>
        <dbReference type="ARBA" id="ARBA00022833"/>
    </source>
</evidence>
<dbReference type="GO" id="GO:0051082">
    <property type="term" value="F:unfolded protein binding"/>
    <property type="evidence" value="ECO:0007669"/>
    <property type="project" value="UniProtKB-UniRule"/>
</dbReference>
<evidence type="ECO:0000256" key="4">
    <source>
        <dbReference type="ARBA" id="ARBA00023186"/>
    </source>
</evidence>
<dbReference type="PANTHER" id="PTHR30111">
    <property type="entry name" value="33 KDA CHAPERONIN"/>
    <property type="match status" value="1"/>
</dbReference>
<dbReference type="InterPro" id="IPR016154">
    <property type="entry name" value="Heat_shock_Hsp33_C"/>
</dbReference>
<evidence type="ECO:0000256" key="3">
    <source>
        <dbReference type="ARBA" id="ARBA00023157"/>
    </source>
</evidence>
<keyword evidence="2 6" id="KW-0862">Zinc</keyword>
<gene>
    <name evidence="6" type="primary">hslO</name>
    <name evidence="7" type="ORF">C4B60_16680</name>
</gene>
<dbReference type="PIRSF" id="PIRSF005261">
    <property type="entry name" value="Heat_shock_Hsp33"/>
    <property type="match status" value="1"/>
</dbReference>
<evidence type="ECO:0000313" key="8">
    <source>
        <dbReference type="Proteomes" id="UP000239047"/>
    </source>
</evidence>
<comment type="subcellular location">
    <subcellularLocation>
        <location evidence="6">Cytoplasm</location>
    </subcellularLocation>
</comment>
<dbReference type="PANTHER" id="PTHR30111:SF1">
    <property type="entry name" value="33 KDA CHAPERONIN"/>
    <property type="match status" value="1"/>
</dbReference>
<keyword evidence="3 6" id="KW-1015">Disulfide bond</keyword>
<dbReference type="Proteomes" id="UP000239047">
    <property type="component" value="Unassembled WGS sequence"/>
</dbReference>
<dbReference type="InterPro" id="IPR016153">
    <property type="entry name" value="Heat_shock_Hsp33_N"/>
</dbReference>
<dbReference type="SUPFAM" id="SSF118352">
    <property type="entry name" value="HSP33 redox switch-like"/>
    <property type="match status" value="1"/>
</dbReference>
<dbReference type="AlphaFoldDB" id="A0A2S5G8W2"/>
<comment type="caution">
    <text evidence="7">The sequence shown here is derived from an EMBL/GenBank/DDBJ whole genome shotgun (WGS) entry which is preliminary data.</text>
</comment>
<dbReference type="HAMAP" id="MF_00117">
    <property type="entry name" value="HslO"/>
    <property type="match status" value="1"/>
</dbReference>
<sequence length="292" mass="31596">MKDYLVKATAYNNQVRAYAAITTETVGEAERRHQTWPTASAALGRSMTAGVILGSMLKGEEKISIKINGGGPIGTILVDANTKGEVRGYVTNPQTHFDLNNQGKLDVKRAVGTDGMLTVSKDIGLQQPFVGYVPLVSGELGEDFTSYIVNSEQVPSSVGVGVLVNPDQTIQAAGGFIIQLMPGTDDETIQLIEERLKDIMPISSMVEQGMMPEQILEQVLGAGNVKFLETIPVQFQCQCSEERITNAIISLGGVEIQDMIQTDGQADANCHFCNENYHFSKQDLELLLEAAV</sequence>
<dbReference type="CDD" id="cd00498">
    <property type="entry name" value="Hsp33"/>
    <property type="match status" value="1"/>
</dbReference>
<dbReference type="Pfam" id="PF01430">
    <property type="entry name" value="HSP33"/>
    <property type="match status" value="1"/>
</dbReference>
<name>A0A2S5G8W2_9BACL</name>
<reference evidence="7 8" key="1">
    <citation type="submission" date="2018-02" db="EMBL/GenBank/DDBJ databases">
        <title>Jeotgalibacillus proteolyticum sp. nov. a protease producing bacterium isolated from ocean sediments of Laizhou Bay.</title>
        <authorList>
            <person name="Li Y."/>
        </authorList>
    </citation>
    <scope>NUCLEOTIDE SEQUENCE [LARGE SCALE GENOMIC DNA]</scope>
    <source>
        <strain evidence="7 8">22-7</strain>
    </source>
</reference>
<keyword evidence="8" id="KW-1185">Reference proteome</keyword>
<evidence type="ECO:0000256" key="1">
    <source>
        <dbReference type="ARBA" id="ARBA00022490"/>
    </source>
</evidence>
<dbReference type="GO" id="GO:0042026">
    <property type="term" value="P:protein refolding"/>
    <property type="evidence" value="ECO:0007669"/>
    <property type="project" value="TreeGrafter"/>
</dbReference>
<dbReference type="EMBL" id="PREZ01000006">
    <property type="protein sequence ID" value="PPA69419.1"/>
    <property type="molecule type" value="Genomic_DNA"/>
</dbReference>